<dbReference type="Proteomes" id="UP000257109">
    <property type="component" value="Unassembled WGS sequence"/>
</dbReference>
<accession>A0A371HSG0</accession>
<keyword evidence="2" id="KW-1185">Reference proteome</keyword>
<dbReference type="AlphaFoldDB" id="A0A371HSG0"/>
<dbReference type="OrthoDB" id="1433685at2759"/>
<organism evidence="1 2">
    <name type="scientific">Mucuna pruriens</name>
    <name type="common">Velvet bean</name>
    <name type="synonym">Dolichos pruriens</name>
    <dbReference type="NCBI Taxonomy" id="157652"/>
    <lineage>
        <taxon>Eukaryota</taxon>
        <taxon>Viridiplantae</taxon>
        <taxon>Streptophyta</taxon>
        <taxon>Embryophyta</taxon>
        <taxon>Tracheophyta</taxon>
        <taxon>Spermatophyta</taxon>
        <taxon>Magnoliopsida</taxon>
        <taxon>eudicotyledons</taxon>
        <taxon>Gunneridae</taxon>
        <taxon>Pentapetalae</taxon>
        <taxon>rosids</taxon>
        <taxon>fabids</taxon>
        <taxon>Fabales</taxon>
        <taxon>Fabaceae</taxon>
        <taxon>Papilionoideae</taxon>
        <taxon>50 kb inversion clade</taxon>
        <taxon>NPAAA clade</taxon>
        <taxon>indigoferoid/millettioid clade</taxon>
        <taxon>Phaseoleae</taxon>
        <taxon>Mucuna</taxon>
    </lineage>
</organism>
<dbReference type="InterPro" id="IPR053098">
    <property type="entry name" value="Petuviruses_polyprotein"/>
</dbReference>
<name>A0A371HSG0_MUCPR</name>
<proteinExistence type="predicted"/>
<dbReference type="EMBL" id="QJKJ01001841">
    <property type="protein sequence ID" value="RDY05634.1"/>
    <property type="molecule type" value="Genomic_DNA"/>
</dbReference>
<reference evidence="1" key="1">
    <citation type="submission" date="2018-05" db="EMBL/GenBank/DDBJ databases">
        <title>Draft genome of Mucuna pruriens seed.</title>
        <authorList>
            <person name="Nnadi N.E."/>
            <person name="Vos R."/>
            <person name="Hasami M.H."/>
            <person name="Devisetty U.K."/>
            <person name="Aguiy J.C."/>
        </authorList>
    </citation>
    <scope>NUCLEOTIDE SEQUENCE [LARGE SCALE GENOMIC DNA]</scope>
    <source>
        <strain evidence="1">JCA_2017</strain>
    </source>
</reference>
<protein>
    <submittedName>
        <fullName evidence="1">Uncharacterized protein</fullName>
    </submittedName>
</protein>
<comment type="caution">
    <text evidence="1">The sequence shown here is derived from an EMBL/GenBank/DDBJ whole genome shotgun (WGS) entry which is preliminary data.</text>
</comment>
<dbReference type="PANTHER" id="PTHR48435:SF1">
    <property type="entry name" value="POLYPROTEIN"/>
    <property type="match status" value="1"/>
</dbReference>
<feature type="non-terminal residue" evidence="1">
    <location>
        <position position="1"/>
    </location>
</feature>
<gene>
    <name evidence="1" type="ORF">CR513_10509</name>
</gene>
<sequence length="280" mass="33451">MDNYIEAQIKTKEKPKIEVYSYFAPPLFPTYCSHFQHRPSYFSPLPLLLRTLPMPYSPQPKIEKANTSKMHTTNLKPNSESWFTLDDLPPSKWRKRLIEFGSLLDTKFMKVIEEFCCVMTCTLKEWYHNLGAIRQDQFIRLCLLNGLNDHSLKNTYDIHSILNQMAMNSQKDLTTLTLGQIRQMTLEAVEKLYMQHQYFYDIMNKKSKYIRACKKPNLEIKNHKCKNKHCTCTLKKKTKESHSFKRKNKKFKFFKKKKERRRKGNHRCFIYGKKGHFSKN</sequence>
<dbReference type="PANTHER" id="PTHR48435">
    <property type="entry name" value="POLYPROTEIN"/>
    <property type="match status" value="1"/>
</dbReference>
<evidence type="ECO:0000313" key="1">
    <source>
        <dbReference type="EMBL" id="RDY05634.1"/>
    </source>
</evidence>
<evidence type="ECO:0000313" key="2">
    <source>
        <dbReference type="Proteomes" id="UP000257109"/>
    </source>
</evidence>